<dbReference type="PANTHER" id="PTHR30213:SF0">
    <property type="entry name" value="UPF0761 MEMBRANE PROTEIN YIHY"/>
    <property type="match status" value="1"/>
</dbReference>
<keyword evidence="4 7" id="KW-1133">Transmembrane helix</keyword>
<evidence type="ECO:0000256" key="1">
    <source>
        <dbReference type="ARBA" id="ARBA00004651"/>
    </source>
</evidence>
<keyword evidence="5 7" id="KW-0472">Membrane</keyword>
<evidence type="ECO:0000256" key="7">
    <source>
        <dbReference type="SAM" id="Phobius"/>
    </source>
</evidence>
<keyword evidence="9" id="KW-1185">Reference proteome</keyword>
<feature type="transmembrane region" description="Helical" evidence="7">
    <location>
        <begin position="94"/>
        <end position="116"/>
    </location>
</feature>
<feature type="transmembrane region" description="Helical" evidence="7">
    <location>
        <begin position="309"/>
        <end position="330"/>
    </location>
</feature>
<feature type="transmembrane region" description="Helical" evidence="7">
    <location>
        <begin position="152"/>
        <end position="175"/>
    </location>
</feature>
<protein>
    <submittedName>
        <fullName evidence="8">Membrane protein</fullName>
    </submittedName>
</protein>
<feature type="transmembrane region" description="Helical" evidence="7">
    <location>
        <begin position="276"/>
        <end position="297"/>
    </location>
</feature>
<feature type="transmembrane region" description="Helical" evidence="7">
    <location>
        <begin position="196"/>
        <end position="224"/>
    </location>
</feature>
<dbReference type="Pfam" id="PF03631">
    <property type="entry name" value="Virul_fac_BrkB"/>
    <property type="match status" value="1"/>
</dbReference>
<dbReference type="AlphaFoldDB" id="A0A4R6VDP3"/>
<evidence type="ECO:0000256" key="2">
    <source>
        <dbReference type="ARBA" id="ARBA00022475"/>
    </source>
</evidence>
<evidence type="ECO:0000256" key="4">
    <source>
        <dbReference type="ARBA" id="ARBA00022989"/>
    </source>
</evidence>
<dbReference type="NCBIfam" id="TIGR00765">
    <property type="entry name" value="yihY_not_rbn"/>
    <property type="match status" value="1"/>
</dbReference>
<evidence type="ECO:0000313" key="8">
    <source>
        <dbReference type="EMBL" id="TDQ55127.1"/>
    </source>
</evidence>
<dbReference type="GO" id="GO:0005886">
    <property type="term" value="C:plasma membrane"/>
    <property type="evidence" value="ECO:0007669"/>
    <property type="project" value="UniProtKB-SubCell"/>
</dbReference>
<evidence type="ECO:0000256" key="3">
    <source>
        <dbReference type="ARBA" id="ARBA00022692"/>
    </source>
</evidence>
<gene>
    <name evidence="8" type="ORF">EV190_101450</name>
</gene>
<feature type="region of interest" description="Disordered" evidence="6">
    <location>
        <begin position="1"/>
        <end position="62"/>
    </location>
</feature>
<dbReference type="Proteomes" id="UP000295281">
    <property type="component" value="Unassembled WGS sequence"/>
</dbReference>
<dbReference type="PANTHER" id="PTHR30213">
    <property type="entry name" value="INNER MEMBRANE PROTEIN YHJD"/>
    <property type="match status" value="1"/>
</dbReference>
<dbReference type="EMBL" id="SNYN01000001">
    <property type="protein sequence ID" value="TDQ55127.1"/>
    <property type="molecule type" value="Genomic_DNA"/>
</dbReference>
<proteinExistence type="predicted"/>
<keyword evidence="2" id="KW-1003">Cell membrane</keyword>
<evidence type="ECO:0000313" key="9">
    <source>
        <dbReference type="Proteomes" id="UP000295281"/>
    </source>
</evidence>
<organism evidence="8 9">
    <name type="scientific">Actinorugispora endophytica</name>
    <dbReference type="NCBI Taxonomy" id="1605990"/>
    <lineage>
        <taxon>Bacteria</taxon>
        <taxon>Bacillati</taxon>
        <taxon>Actinomycetota</taxon>
        <taxon>Actinomycetes</taxon>
        <taxon>Streptosporangiales</taxon>
        <taxon>Nocardiopsidaceae</taxon>
        <taxon>Actinorugispora</taxon>
    </lineage>
</organism>
<comment type="caution">
    <text evidence="8">The sequence shown here is derived from an EMBL/GenBank/DDBJ whole genome shotgun (WGS) entry which is preliminary data.</text>
</comment>
<reference evidence="8 9" key="1">
    <citation type="submission" date="2019-03" db="EMBL/GenBank/DDBJ databases">
        <title>Genomic Encyclopedia of Type Strains, Phase IV (KMG-IV): sequencing the most valuable type-strain genomes for metagenomic binning, comparative biology and taxonomic classification.</title>
        <authorList>
            <person name="Goeker M."/>
        </authorList>
    </citation>
    <scope>NUCLEOTIDE SEQUENCE [LARGE SCALE GENOMIC DNA]</scope>
    <source>
        <strain evidence="8 9">DSM 46770</strain>
    </source>
</reference>
<feature type="transmembrane region" description="Helical" evidence="7">
    <location>
        <begin position="244"/>
        <end position="264"/>
    </location>
</feature>
<accession>A0A4R6VDP3</accession>
<keyword evidence="3 7" id="KW-0812">Transmembrane</keyword>
<name>A0A4R6VDP3_9ACTN</name>
<sequence length="370" mass="39542">MSTSEHGRRSGRATVGDDRSIDLPPQRGRHSEDLPSGGPPRGADRASDSGDHPGGGYAEPDSLSELPATSWWASLKRTVVEFKEDNLTDLAAGLTYYSVLSLFPALLVLVSLLGLAGQSATDAIVGELSAVAPAETTTIVNTALQTLQQNQAAAGLFGLLSLAVALWSASAYIAGFMRASNVVYDVREGRPFWKTLPIRVGVTLLMLVLLTISALIVVFSGGLAERAGELLGLGPVAVTVWRVAKWPVLLVLVSFIISLLYWAAPNARRPFRWVSPGSLLAVLIWVAASAAFAFYVANFGSYSRTYGSLATVVIFLVWLWISNIAILLGAEYNAEIERSRAMAGGQPISEEPYVEVRDEPGPRPFTEGSP</sequence>
<evidence type="ECO:0000256" key="5">
    <source>
        <dbReference type="ARBA" id="ARBA00023136"/>
    </source>
</evidence>
<comment type="subcellular location">
    <subcellularLocation>
        <location evidence="1">Cell membrane</location>
        <topology evidence="1">Multi-pass membrane protein</topology>
    </subcellularLocation>
</comment>
<feature type="compositionally biased region" description="Basic and acidic residues" evidence="6">
    <location>
        <begin position="42"/>
        <end position="51"/>
    </location>
</feature>
<evidence type="ECO:0000256" key="6">
    <source>
        <dbReference type="SAM" id="MobiDB-lite"/>
    </source>
</evidence>
<dbReference type="InterPro" id="IPR017039">
    <property type="entry name" value="Virul_fac_BrkB"/>
</dbReference>
<feature type="region of interest" description="Disordered" evidence="6">
    <location>
        <begin position="347"/>
        <end position="370"/>
    </location>
</feature>